<accession>A0A4U8SWI7</accession>
<keyword evidence="3" id="KW-1185">Reference proteome</keyword>
<dbReference type="EMBL" id="JRPE02000017">
    <property type="protein sequence ID" value="TLD91304.1"/>
    <property type="molecule type" value="Genomic_DNA"/>
</dbReference>
<organism evidence="2 3">
    <name type="scientific">Helicobacter magdeburgensis</name>
    <dbReference type="NCBI Taxonomy" id="471858"/>
    <lineage>
        <taxon>Bacteria</taxon>
        <taxon>Pseudomonadati</taxon>
        <taxon>Campylobacterota</taxon>
        <taxon>Epsilonproteobacteria</taxon>
        <taxon>Campylobacterales</taxon>
        <taxon>Helicobacteraceae</taxon>
        <taxon>Helicobacter</taxon>
    </lineage>
</organism>
<dbReference type="RefSeq" id="WP_034585766.1">
    <property type="nucleotide sequence ID" value="NZ_JRPE02000017.1"/>
</dbReference>
<evidence type="ECO:0000313" key="3">
    <source>
        <dbReference type="Proteomes" id="UP000029921"/>
    </source>
</evidence>
<dbReference type="Proteomes" id="UP000029921">
    <property type="component" value="Unassembled WGS sequence"/>
</dbReference>
<dbReference type="AlphaFoldDB" id="A0A4U8SWI7"/>
<feature type="transmembrane region" description="Helical" evidence="1">
    <location>
        <begin position="6"/>
        <end position="24"/>
    </location>
</feature>
<feature type="transmembrane region" description="Helical" evidence="1">
    <location>
        <begin position="57"/>
        <end position="80"/>
    </location>
</feature>
<keyword evidence="1" id="KW-0812">Transmembrane</keyword>
<feature type="transmembrane region" description="Helical" evidence="1">
    <location>
        <begin position="31"/>
        <end position="51"/>
    </location>
</feature>
<evidence type="ECO:0000256" key="1">
    <source>
        <dbReference type="SAM" id="Phobius"/>
    </source>
</evidence>
<reference evidence="2 3" key="1">
    <citation type="journal article" date="2014" name="Genome Announc.">
        <title>Draft genome sequences of eight enterohepatic helicobacter species isolated from both laboratory and wild rodents.</title>
        <authorList>
            <person name="Sheh A."/>
            <person name="Shen Z."/>
            <person name="Fox J.G."/>
        </authorList>
    </citation>
    <scope>NUCLEOTIDE SEQUENCE [LARGE SCALE GENOMIC DNA]</scope>
    <source>
        <strain evidence="2 3">MIT 96-1001</strain>
    </source>
</reference>
<evidence type="ECO:0000313" key="2">
    <source>
        <dbReference type="EMBL" id="TLD91304.1"/>
    </source>
</evidence>
<gene>
    <name evidence="2" type="ORF">LS74_009345</name>
</gene>
<sequence length="81" mass="9580">MKLNRFWSVIWWLCVMGFIIQNGLKDNILKGFDIFAIVFVFGLIIIYEIFFNFERRGIVFGLIMVGIPALILFLISYNFIH</sequence>
<protein>
    <submittedName>
        <fullName evidence="2">Uncharacterized protein</fullName>
    </submittedName>
</protein>
<comment type="caution">
    <text evidence="2">The sequence shown here is derived from an EMBL/GenBank/DDBJ whole genome shotgun (WGS) entry which is preliminary data.</text>
</comment>
<name>A0A4U8SWI7_9HELI</name>
<keyword evidence="1" id="KW-1133">Transmembrane helix</keyword>
<proteinExistence type="predicted"/>
<keyword evidence="1" id="KW-0472">Membrane</keyword>